<dbReference type="EMBL" id="LAHO01000017">
    <property type="protein sequence ID" value="KKO44386.1"/>
    <property type="molecule type" value="Genomic_DNA"/>
</dbReference>
<protein>
    <submittedName>
        <fullName evidence="1">Uncharacterized protein</fullName>
    </submittedName>
</protein>
<dbReference type="PATRIC" id="fig|336831.14.peg.586"/>
<gene>
    <name evidence="1" type="ORF">WG68_16065</name>
</gene>
<reference evidence="1 2" key="1">
    <citation type="submission" date="2015-03" db="EMBL/GenBank/DDBJ databases">
        <title>Draft genome sequences of two protease-producing strains of Arsukibacterium isolated from two cold and alkaline environments.</title>
        <authorList>
            <person name="Lylloff J.E."/>
            <person name="Skov L.B."/>
            <person name="Jepsen M."/>
            <person name="Hallin P.F."/>
            <person name="Sorensen S.J."/>
            <person name="Stougaard P."/>
            <person name="Glaring M.A."/>
        </authorList>
    </citation>
    <scope>NUCLEOTIDE SEQUENCE [LARGE SCALE GENOMIC DNA]</scope>
    <source>
        <strain evidence="1 2">GCM72</strain>
    </source>
</reference>
<evidence type="ECO:0000313" key="2">
    <source>
        <dbReference type="Proteomes" id="UP000034228"/>
    </source>
</evidence>
<organism evidence="1 2">
    <name type="scientific">Arsukibacterium ikkense</name>
    <dbReference type="NCBI Taxonomy" id="336831"/>
    <lineage>
        <taxon>Bacteria</taxon>
        <taxon>Pseudomonadati</taxon>
        <taxon>Pseudomonadota</taxon>
        <taxon>Gammaproteobacteria</taxon>
        <taxon>Chromatiales</taxon>
        <taxon>Chromatiaceae</taxon>
        <taxon>Arsukibacterium</taxon>
    </lineage>
</organism>
<proteinExistence type="predicted"/>
<evidence type="ECO:0000313" key="1">
    <source>
        <dbReference type="EMBL" id="KKO44386.1"/>
    </source>
</evidence>
<dbReference type="AlphaFoldDB" id="A0A0M2V181"/>
<accession>A0A0M2V181</accession>
<keyword evidence="2" id="KW-1185">Reference proteome</keyword>
<comment type="caution">
    <text evidence="1">The sequence shown here is derived from an EMBL/GenBank/DDBJ whole genome shotgun (WGS) entry which is preliminary data.</text>
</comment>
<dbReference type="STRING" id="336831.WG68_16065"/>
<name>A0A0M2V181_9GAMM</name>
<sequence length="120" mass="12933">MLAGVLLVTGCQMTQVEPQPARLTNMSPAVKAELQQAIVELIGGEPVKLADNAFVASHQLFIEQAILRDPQGRPIMGRHQQPAILLELQQDDKQCLLSHPASGRSVLLSLSSCQQAAAEQ</sequence>
<dbReference type="Proteomes" id="UP000034228">
    <property type="component" value="Unassembled WGS sequence"/>
</dbReference>